<proteinExistence type="predicted"/>
<keyword evidence="2" id="KW-1185">Reference proteome</keyword>
<dbReference type="KEGG" id="aaf:AURANDRAFT_63811"/>
<dbReference type="GO" id="GO:0031146">
    <property type="term" value="P:SCF-dependent proteasomal ubiquitin-dependent protein catabolic process"/>
    <property type="evidence" value="ECO:0007669"/>
    <property type="project" value="TreeGrafter"/>
</dbReference>
<protein>
    <submittedName>
        <fullName evidence="1">Uncharacterized protein</fullName>
    </submittedName>
</protein>
<reference evidence="1 2" key="1">
    <citation type="journal article" date="2011" name="Proc. Natl. Acad. Sci. U.S.A.">
        <title>Niche of harmful alga Aureococcus anophagefferens revealed through ecogenomics.</title>
        <authorList>
            <person name="Gobler C.J."/>
            <person name="Berry D.L."/>
            <person name="Dyhrman S.T."/>
            <person name="Wilhelm S.W."/>
            <person name="Salamov A."/>
            <person name="Lobanov A.V."/>
            <person name="Zhang Y."/>
            <person name="Collier J.L."/>
            <person name="Wurch L.L."/>
            <person name="Kustka A.B."/>
            <person name="Dill B.D."/>
            <person name="Shah M."/>
            <person name="VerBerkmoes N.C."/>
            <person name="Kuo A."/>
            <person name="Terry A."/>
            <person name="Pangilinan J."/>
            <person name="Lindquist E.A."/>
            <person name="Lucas S."/>
            <person name="Paulsen I.T."/>
            <person name="Hattenrath-Lehmann T.K."/>
            <person name="Talmage S.C."/>
            <person name="Walker E.A."/>
            <person name="Koch F."/>
            <person name="Burson A.M."/>
            <person name="Marcoval M.A."/>
            <person name="Tang Y.Z."/>
            <person name="Lecleir G.R."/>
            <person name="Coyne K.J."/>
            <person name="Berg G.M."/>
            <person name="Bertrand E.M."/>
            <person name="Saito M.A."/>
            <person name="Gladyshev V.N."/>
            <person name="Grigoriev I.V."/>
        </authorList>
    </citation>
    <scope>NUCLEOTIDE SEQUENCE [LARGE SCALE GENOMIC DNA]</scope>
    <source>
        <strain evidence="2">CCMP 1984</strain>
    </source>
</reference>
<dbReference type="GO" id="GO:0019005">
    <property type="term" value="C:SCF ubiquitin ligase complex"/>
    <property type="evidence" value="ECO:0007669"/>
    <property type="project" value="TreeGrafter"/>
</dbReference>
<dbReference type="Gene3D" id="3.80.10.10">
    <property type="entry name" value="Ribonuclease Inhibitor"/>
    <property type="match status" value="2"/>
</dbReference>
<dbReference type="GeneID" id="20224512"/>
<dbReference type="SUPFAM" id="SSF52058">
    <property type="entry name" value="L domain-like"/>
    <property type="match status" value="1"/>
</dbReference>
<dbReference type="Pfam" id="PF13516">
    <property type="entry name" value="LRR_6"/>
    <property type="match status" value="1"/>
</dbReference>
<name>F0Y7W1_AURAN</name>
<sequence length="647" mass="67836">MGAAASVEQWPPHDRELWERKGHLVVRANGAVVDLSPLTWYEREAVSDGHVVTALRRDLVELVLDDCSSLTRALLSVVAASCPNLRILRLDGCGDVGVDGLLAAAGGCPRLETLSCAHWGQLTSRSLASLHTAAPRLTSLDVSRAANVAALPGEPLASLTALSVAGCVRLAGVEALAGAAHLRALDVSGCATLADLSPLRHLQGRARERNSQLQSLISRPFSTRHLADLASLDASRCPGLDDVALFLIATHCPGLRRLAARGCGRLTSVPADLAALETLDVGGCGALAEVPALGDAVFVDVSDCGALRDVDSRGPLETLDVSGTSLAAAALSRLKRPERLRALRCASSDVADGALARLLPTCAALEALDLSGSDRLTDHGLSAVAACHGLLDLDVSGCPGLSDVGMIQRPAAVTIVASMIVLGASCTRLRRLNVANCAGLSGRALAALHCPDLEALDAAGLPLADDALDDVLAGAPRLRVLGLRGCGGLTDDALSAIADRCPSLVELDVANCGFAELPVDFGDRLATLEKCNLSGNEFAVLVRSVAKLHCRDEDLDLSDNPWTRPPADVVDEGMDAVNDHFDDIFGANDESDRWPPIGYPATEFGLSKFRDAGRLGLHRDAIQAAPRSPFSMILRRRHDFSRPPRPD</sequence>
<dbReference type="InterPro" id="IPR032675">
    <property type="entry name" value="LRR_dom_sf"/>
</dbReference>
<dbReference type="Proteomes" id="UP000002729">
    <property type="component" value="Unassembled WGS sequence"/>
</dbReference>
<dbReference type="PANTHER" id="PTHR13318">
    <property type="entry name" value="PARTNER OF PAIRED, ISOFORM B-RELATED"/>
    <property type="match status" value="1"/>
</dbReference>
<dbReference type="EMBL" id="GL833127">
    <property type="protein sequence ID" value="EGB08822.1"/>
    <property type="molecule type" value="Genomic_DNA"/>
</dbReference>
<dbReference type="eggNOG" id="KOG1947">
    <property type="taxonomic scope" value="Eukaryota"/>
</dbReference>
<dbReference type="InterPro" id="IPR006553">
    <property type="entry name" value="Leu-rich_rpt_Cys-con_subtyp"/>
</dbReference>
<dbReference type="RefSeq" id="XP_009036800.1">
    <property type="nucleotide sequence ID" value="XM_009038552.1"/>
</dbReference>
<evidence type="ECO:0000313" key="2">
    <source>
        <dbReference type="Proteomes" id="UP000002729"/>
    </source>
</evidence>
<dbReference type="SMART" id="SM00367">
    <property type="entry name" value="LRR_CC"/>
    <property type="match status" value="7"/>
</dbReference>
<dbReference type="InParanoid" id="F0Y7W1"/>
<dbReference type="InterPro" id="IPR001611">
    <property type="entry name" value="Leu-rich_rpt"/>
</dbReference>
<evidence type="ECO:0000313" key="1">
    <source>
        <dbReference type="EMBL" id="EGB08822.1"/>
    </source>
</evidence>
<dbReference type="OrthoDB" id="203644at2759"/>
<accession>F0Y7W1</accession>
<dbReference type="OMA" id="ECHRINQ"/>
<organism evidence="2">
    <name type="scientific">Aureococcus anophagefferens</name>
    <name type="common">Harmful bloom alga</name>
    <dbReference type="NCBI Taxonomy" id="44056"/>
    <lineage>
        <taxon>Eukaryota</taxon>
        <taxon>Sar</taxon>
        <taxon>Stramenopiles</taxon>
        <taxon>Ochrophyta</taxon>
        <taxon>Pelagophyceae</taxon>
        <taxon>Pelagomonadales</taxon>
        <taxon>Pelagomonadaceae</taxon>
        <taxon>Aureococcus</taxon>
    </lineage>
</organism>
<dbReference type="SUPFAM" id="SSF52047">
    <property type="entry name" value="RNI-like"/>
    <property type="match status" value="1"/>
</dbReference>
<dbReference type="AlphaFoldDB" id="F0Y7W1"/>
<gene>
    <name evidence="1" type="ORF">AURANDRAFT_63811</name>
</gene>
<dbReference type="PANTHER" id="PTHR13318:SF190">
    <property type="entry name" value="PARTNER OF PAIRED, ISOFORM B"/>
    <property type="match status" value="1"/>
</dbReference>